<comment type="subcellular location">
    <subcellularLocation>
        <location evidence="1">Nucleus</location>
    </subcellularLocation>
</comment>
<dbReference type="Pfam" id="PF13384">
    <property type="entry name" value="HTH_23"/>
    <property type="match status" value="1"/>
</dbReference>
<dbReference type="SUPFAM" id="SSF46689">
    <property type="entry name" value="Homeodomain-like"/>
    <property type="match status" value="1"/>
</dbReference>
<name>A0AAE1QHI9_9EUCA</name>
<dbReference type="Gene3D" id="1.10.10.10">
    <property type="entry name" value="Winged helix-like DNA-binding domain superfamily/Winged helix DNA-binding domain"/>
    <property type="match status" value="1"/>
</dbReference>
<dbReference type="Proteomes" id="UP001292094">
    <property type="component" value="Unassembled WGS sequence"/>
</dbReference>
<accession>A0AAE1QHI9</accession>
<reference evidence="2" key="1">
    <citation type="submission" date="2023-11" db="EMBL/GenBank/DDBJ databases">
        <title>Genome assemblies of two species of porcelain crab, Petrolisthes cinctipes and Petrolisthes manimaculis (Anomura: Porcellanidae).</title>
        <authorList>
            <person name="Angst P."/>
        </authorList>
    </citation>
    <scope>NUCLEOTIDE SEQUENCE</scope>
    <source>
        <strain evidence="2">PB745_02</strain>
        <tissue evidence="2">Gill</tissue>
    </source>
</reference>
<dbReference type="EMBL" id="JAWZYT010000217">
    <property type="protein sequence ID" value="KAK4326440.1"/>
    <property type="molecule type" value="Genomic_DNA"/>
</dbReference>
<evidence type="ECO:0000256" key="1">
    <source>
        <dbReference type="ARBA" id="ARBA00004123"/>
    </source>
</evidence>
<protein>
    <submittedName>
        <fullName evidence="2">Uncharacterized protein</fullName>
    </submittedName>
</protein>
<keyword evidence="3" id="KW-1185">Reference proteome</keyword>
<evidence type="ECO:0000313" key="3">
    <source>
        <dbReference type="Proteomes" id="UP001292094"/>
    </source>
</evidence>
<comment type="caution">
    <text evidence="2">The sequence shown here is derived from an EMBL/GenBank/DDBJ whole genome shotgun (WGS) entry which is preliminary data.</text>
</comment>
<gene>
    <name evidence="2" type="ORF">Pmani_003042</name>
</gene>
<proteinExistence type="predicted"/>
<sequence length="89" mass="10247">MMVWDGERMENEAPIAACISEIARDLGLTRQTVQRWLTRWEKSGNLEDRPRKPFILVPRPGSSPEKIVTCADSEEKMEKLQKSRTTCRG</sequence>
<dbReference type="InterPro" id="IPR009057">
    <property type="entry name" value="Homeodomain-like_sf"/>
</dbReference>
<organism evidence="2 3">
    <name type="scientific">Petrolisthes manimaculis</name>
    <dbReference type="NCBI Taxonomy" id="1843537"/>
    <lineage>
        <taxon>Eukaryota</taxon>
        <taxon>Metazoa</taxon>
        <taxon>Ecdysozoa</taxon>
        <taxon>Arthropoda</taxon>
        <taxon>Crustacea</taxon>
        <taxon>Multicrustacea</taxon>
        <taxon>Malacostraca</taxon>
        <taxon>Eumalacostraca</taxon>
        <taxon>Eucarida</taxon>
        <taxon>Decapoda</taxon>
        <taxon>Pleocyemata</taxon>
        <taxon>Anomura</taxon>
        <taxon>Galatheoidea</taxon>
        <taxon>Porcellanidae</taxon>
        <taxon>Petrolisthes</taxon>
    </lineage>
</organism>
<dbReference type="AlphaFoldDB" id="A0AAE1QHI9"/>
<evidence type="ECO:0000313" key="2">
    <source>
        <dbReference type="EMBL" id="KAK4326440.1"/>
    </source>
</evidence>
<dbReference type="GO" id="GO:0005634">
    <property type="term" value="C:nucleus"/>
    <property type="evidence" value="ECO:0007669"/>
    <property type="project" value="UniProtKB-SubCell"/>
</dbReference>
<dbReference type="InterPro" id="IPR036388">
    <property type="entry name" value="WH-like_DNA-bd_sf"/>
</dbReference>